<evidence type="ECO:0000313" key="2">
    <source>
        <dbReference type="Proteomes" id="UP000030004"/>
    </source>
</evidence>
<gene>
    <name evidence="1" type="ORF">ATO9_23625</name>
</gene>
<sequence>MFNLTHPKLVTLAEAEGYAEVVDFLEDYAQGSIVPAICMAPDCDHTADLEPDQRAGFCEACGRPTMKSGLVIAGMN</sequence>
<dbReference type="AlphaFoldDB" id="A0A0A0E7X7"/>
<dbReference type="OrthoDB" id="7864211at2"/>
<proteinExistence type="predicted"/>
<dbReference type="STRING" id="1461694.ATO9_23625"/>
<reference evidence="1 2" key="1">
    <citation type="journal article" date="2015" name="Antonie Van Leeuwenhoek">
        <title>Pseudooceanicola atlanticus gen. nov. sp. nov., isolated from surface seawater of the Atlantic Ocean and reclassification of Oceanicola batsensis, Oceanicola marinus, Oceanicola nitratireducens, Oceanicola nanhaiensis, Oceanicola antarcticus and Oceanicola flagellatus, as Pseudooceanicola batsensis comb. nov., Pseudooceanicola marinus comb. nov., Pseudooceanicola nitratireducens comb. nov., Pseudooceanicola nanhaiensis comb. nov., Pseudooceanicola antarcticus comb. nov., and Pseudooceanicola flagellatus comb. nov.</title>
        <authorList>
            <person name="Lai Q."/>
            <person name="Li G."/>
            <person name="Liu X."/>
            <person name="Du Y."/>
            <person name="Sun F."/>
            <person name="Shao Z."/>
        </authorList>
    </citation>
    <scope>NUCLEOTIDE SEQUENCE [LARGE SCALE GENOMIC DNA]</scope>
    <source>
        <strain evidence="1 2">22II-s11g</strain>
    </source>
</reference>
<dbReference type="EMBL" id="AQQX01000040">
    <property type="protein sequence ID" value="KGM46494.1"/>
    <property type="molecule type" value="Genomic_DNA"/>
</dbReference>
<dbReference type="Proteomes" id="UP000030004">
    <property type="component" value="Unassembled WGS sequence"/>
</dbReference>
<organism evidence="1 2">
    <name type="scientific">Pseudooceanicola atlanticus</name>
    <dbReference type="NCBI Taxonomy" id="1461694"/>
    <lineage>
        <taxon>Bacteria</taxon>
        <taxon>Pseudomonadati</taxon>
        <taxon>Pseudomonadota</taxon>
        <taxon>Alphaproteobacteria</taxon>
        <taxon>Rhodobacterales</taxon>
        <taxon>Paracoccaceae</taxon>
        <taxon>Pseudooceanicola</taxon>
    </lineage>
</organism>
<accession>A0A0A0E7X7</accession>
<evidence type="ECO:0000313" key="1">
    <source>
        <dbReference type="EMBL" id="KGM46494.1"/>
    </source>
</evidence>
<name>A0A0A0E7X7_9RHOB</name>
<protein>
    <submittedName>
        <fullName evidence="1">Uncharacterized protein</fullName>
    </submittedName>
</protein>
<dbReference type="RefSeq" id="WP_043755226.1">
    <property type="nucleotide sequence ID" value="NZ_AQQX01000040.1"/>
</dbReference>
<keyword evidence="2" id="KW-1185">Reference proteome</keyword>
<dbReference type="eggNOG" id="ENOG5032VCN">
    <property type="taxonomic scope" value="Bacteria"/>
</dbReference>
<comment type="caution">
    <text evidence="1">The sequence shown here is derived from an EMBL/GenBank/DDBJ whole genome shotgun (WGS) entry which is preliminary data.</text>
</comment>